<dbReference type="Proteomes" id="UP000092462">
    <property type="component" value="Unassembled WGS sequence"/>
</dbReference>
<keyword evidence="2" id="KW-1185">Reference proteome</keyword>
<dbReference type="EnsemblMetazoa" id="PPAI009179-RA">
    <property type="protein sequence ID" value="PPAI009179-PA"/>
    <property type="gene ID" value="PPAI009179"/>
</dbReference>
<evidence type="ECO:0000313" key="1">
    <source>
        <dbReference type="EnsemblMetazoa" id="PPAI009179-PA"/>
    </source>
</evidence>
<dbReference type="AlphaFoldDB" id="A0A1B0DLD9"/>
<sequence length="42" mass="4614">MGRCMGLWRNINWNPYNSNSSPLSSAFSEICAIGGTQCEQCS</sequence>
<evidence type="ECO:0000313" key="2">
    <source>
        <dbReference type="Proteomes" id="UP000092462"/>
    </source>
</evidence>
<reference evidence="1" key="1">
    <citation type="submission" date="2022-08" db="UniProtKB">
        <authorList>
            <consortium name="EnsemblMetazoa"/>
        </authorList>
    </citation>
    <scope>IDENTIFICATION</scope>
    <source>
        <strain evidence="1">Israel</strain>
    </source>
</reference>
<name>A0A1B0DLD9_PHLPP</name>
<dbReference type="EMBL" id="AJVK01071341">
    <property type="status" value="NOT_ANNOTATED_CDS"/>
    <property type="molecule type" value="Genomic_DNA"/>
</dbReference>
<dbReference type="VEuPathDB" id="VectorBase:PPAI009179"/>
<organism evidence="1 2">
    <name type="scientific">Phlebotomus papatasi</name>
    <name type="common">Sandfly</name>
    <dbReference type="NCBI Taxonomy" id="29031"/>
    <lineage>
        <taxon>Eukaryota</taxon>
        <taxon>Metazoa</taxon>
        <taxon>Ecdysozoa</taxon>
        <taxon>Arthropoda</taxon>
        <taxon>Hexapoda</taxon>
        <taxon>Insecta</taxon>
        <taxon>Pterygota</taxon>
        <taxon>Neoptera</taxon>
        <taxon>Endopterygota</taxon>
        <taxon>Diptera</taxon>
        <taxon>Nematocera</taxon>
        <taxon>Psychodoidea</taxon>
        <taxon>Psychodidae</taxon>
        <taxon>Phlebotomus</taxon>
        <taxon>Phlebotomus</taxon>
    </lineage>
</organism>
<accession>A0A1B0DLD9</accession>
<protein>
    <submittedName>
        <fullName evidence="1">Uncharacterized protein</fullName>
    </submittedName>
</protein>
<proteinExistence type="predicted"/>